<gene>
    <name evidence="2" type="ORF">SAMN06264855_1359</name>
</gene>
<reference evidence="2 3" key="1">
    <citation type="submission" date="2017-06" db="EMBL/GenBank/DDBJ databases">
        <authorList>
            <person name="Kim H.J."/>
            <person name="Triplett B.A."/>
        </authorList>
    </citation>
    <scope>NUCLEOTIDE SEQUENCE [LARGE SCALE GENOMIC DNA]</scope>
    <source>
        <strain evidence="2 3">DSM 8800</strain>
    </source>
</reference>
<evidence type="ECO:0008006" key="4">
    <source>
        <dbReference type="Google" id="ProtNLM"/>
    </source>
</evidence>
<feature type="transmembrane region" description="Helical" evidence="1">
    <location>
        <begin position="247"/>
        <end position="268"/>
    </location>
</feature>
<organism evidence="2 3">
    <name type="scientific">Halorubrum vacuolatum</name>
    <name type="common">Natronobacterium vacuolatum</name>
    <dbReference type="NCBI Taxonomy" id="63740"/>
    <lineage>
        <taxon>Archaea</taxon>
        <taxon>Methanobacteriati</taxon>
        <taxon>Methanobacteriota</taxon>
        <taxon>Stenosarchaea group</taxon>
        <taxon>Halobacteria</taxon>
        <taxon>Halobacteriales</taxon>
        <taxon>Haloferacaceae</taxon>
        <taxon>Halorubrum</taxon>
    </lineage>
</organism>
<dbReference type="InterPro" id="IPR035185">
    <property type="entry name" value="DUF5305"/>
</dbReference>
<accession>A0A238YBJ6</accession>
<keyword evidence="3" id="KW-1185">Reference proteome</keyword>
<name>A0A238YBJ6_HALVU</name>
<dbReference type="Pfam" id="PF17231">
    <property type="entry name" value="DUF5305"/>
    <property type="match status" value="1"/>
</dbReference>
<feature type="transmembrane region" description="Helical" evidence="1">
    <location>
        <begin position="20"/>
        <end position="43"/>
    </location>
</feature>
<dbReference type="EMBL" id="FZNQ01000035">
    <property type="protein sequence ID" value="SNR67974.1"/>
    <property type="molecule type" value="Genomic_DNA"/>
</dbReference>
<evidence type="ECO:0000313" key="2">
    <source>
        <dbReference type="EMBL" id="SNR67974.1"/>
    </source>
</evidence>
<sequence>MSEPQTYKLMAPTLRIKYVLSVYGGVLAVALLLLGTVAIGAGVNTYLNPPVEETPSEEFDVQTFSLETTHSAEVQAGSELRDPGETLEEQPVYLMNETPELQLQTAIELPEDRSVEVVQRSTMQYEIIFDGEVFWEDERLLTAEDSTVEDGELTINTTVSMTDVRDELGRIDAASGGIGSVSVELVIAVEYDSPAEGDETYSGELNTAAPVEFIDEGYYISEELTDSETQSQTRPGETREQAPDMTLVGLLTGSGLVFLILGGVVGFWSRRAEVEALELDVMREQYSEWISKGEFPVDAHSEYIYISSIKDLVDIAIDTRNRVIYDESIEAYGVVTDEVVFYHAADRDSVRAWLGSL</sequence>
<protein>
    <recommendedName>
        <fullName evidence="4">DUF5305 domain-containing protein</fullName>
    </recommendedName>
</protein>
<keyword evidence="1" id="KW-0812">Transmembrane</keyword>
<evidence type="ECO:0000313" key="3">
    <source>
        <dbReference type="Proteomes" id="UP000198397"/>
    </source>
</evidence>
<proteinExistence type="predicted"/>
<keyword evidence="1" id="KW-0472">Membrane</keyword>
<dbReference type="Proteomes" id="UP000198397">
    <property type="component" value="Unassembled WGS sequence"/>
</dbReference>
<dbReference type="AlphaFoldDB" id="A0A238YBJ6"/>
<evidence type="ECO:0000256" key="1">
    <source>
        <dbReference type="SAM" id="Phobius"/>
    </source>
</evidence>
<keyword evidence="1" id="KW-1133">Transmembrane helix</keyword>